<reference evidence="1 2" key="1">
    <citation type="journal article" date="2022" name="J Glob Antimicrob Resist">
        <title>First complete genome of a multidrug resistant strain of the novel human pathogen Kalamiella piersonii (GABEKP28) identified in human saliva.</title>
        <authorList>
            <person name="McDonagh F."/>
            <person name="Singh N.K."/>
            <person name="Venkateswaran K."/>
            <person name="Lonappan A.M."/>
            <person name="Hallahan B."/>
            <person name="Tuohy A."/>
            <person name="Burke L."/>
            <person name="Kovarova A."/>
            <person name="Miliotis G."/>
        </authorList>
    </citation>
    <scope>NUCLEOTIDE SEQUENCE [LARGE SCALE GENOMIC DNA]</scope>
    <source>
        <strain evidence="1 2">GABEKP28</strain>
    </source>
</reference>
<protein>
    <submittedName>
        <fullName evidence="1">Uncharacterized protein</fullName>
    </submittedName>
</protein>
<evidence type="ECO:0000313" key="1">
    <source>
        <dbReference type="EMBL" id="WBG90047.1"/>
    </source>
</evidence>
<dbReference type="KEGG" id="kpie:N5580_13220"/>
<sequence length="148" mass="16853">MTNLTASEARRLIERLHHNQTKEHGISILEEKYLAALEVALPVLEQQERQCQKCGGTGMADSGGTQPWGEPIMVECDCQFEQQEKGNDGWIVWGEWIEWNGGECPVKESDWIEARLRDGEEAGGLACHGEWEHKNRSFDIIAYRVIEQ</sequence>
<accession>A0AAJ5QHN5</accession>
<evidence type="ECO:0000313" key="2">
    <source>
        <dbReference type="Proteomes" id="UP001211544"/>
    </source>
</evidence>
<dbReference type="AlphaFoldDB" id="A0AAJ5QHN5"/>
<dbReference type="Proteomes" id="UP001211544">
    <property type="component" value="Chromosome"/>
</dbReference>
<gene>
    <name evidence="1" type="ORF">N5580_13220</name>
</gene>
<proteinExistence type="predicted"/>
<dbReference type="RefSeq" id="WP_269949355.1">
    <property type="nucleotide sequence ID" value="NZ_CP104758.1"/>
</dbReference>
<dbReference type="EMBL" id="CP104758">
    <property type="protein sequence ID" value="WBG90047.1"/>
    <property type="molecule type" value="Genomic_DNA"/>
</dbReference>
<organism evidence="1 2">
    <name type="scientific">Pantoea piersonii</name>
    <dbReference type="NCBI Taxonomy" id="2364647"/>
    <lineage>
        <taxon>Bacteria</taxon>
        <taxon>Pseudomonadati</taxon>
        <taxon>Pseudomonadota</taxon>
        <taxon>Gammaproteobacteria</taxon>
        <taxon>Enterobacterales</taxon>
        <taxon>Erwiniaceae</taxon>
        <taxon>Pantoea</taxon>
    </lineage>
</organism>
<keyword evidence="2" id="KW-1185">Reference proteome</keyword>
<name>A0AAJ5QHN5_9GAMM</name>